<feature type="compositionally biased region" description="Polar residues" evidence="1">
    <location>
        <begin position="400"/>
        <end position="411"/>
    </location>
</feature>
<keyword evidence="2" id="KW-0472">Membrane</keyword>
<protein>
    <submittedName>
        <fullName evidence="3">Uncharacterized protein</fullName>
    </submittedName>
</protein>
<dbReference type="Proteomes" id="UP001172101">
    <property type="component" value="Unassembled WGS sequence"/>
</dbReference>
<evidence type="ECO:0000256" key="1">
    <source>
        <dbReference type="SAM" id="MobiDB-lite"/>
    </source>
</evidence>
<dbReference type="EMBL" id="JAUIRO010000006">
    <property type="protein sequence ID" value="KAK0710129.1"/>
    <property type="molecule type" value="Genomic_DNA"/>
</dbReference>
<keyword evidence="2" id="KW-1133">Transmembrane helix</keyword>
<dbReference type="InterPro" id="IPR053018">
    <property type="entry name" value="Elsinochrome_Biosynth-Asso"/>
</dbReference>
<feature type="transmembrane region" description="Helical" evidence="2">
    <location>
        <begin position="49"/>
        <end position="77"/>
    </location>
</feature>
<evidence type="ECO:0000313" key="4">
    <source>
        <dbReference type="Proteomes" id="UP001172101"/>
    </source>
</evidence>
<feature type="transmembrane region" description="Helical" evidence="2">
    <location>
        <begin position="357"/>
        <end position="378"/>
    </location>
</feature>
<name>A0AA40A6G1_9PEZI</name>
<dbReference type="RefSeq" id="XP_060293433.1">
    <property type="nucleotide sequence ID" value="XM_060434985.1"/>
</dbReference>
<feature type="region of interest" description="Disordered" evidence="1">
    <location>
        <begin position="444"/>
        <end position="643"/>
    </location>
</feature>
<keyword evidence="2" id="KW-0812">Transmembrane</keyword>
<accession>A0AA40A6G1</accession>
<sequence>MGAYISSSTCSAYYGITPNCTVVLSPQDQANALFLGGNAPGDFESDPDIAGIGVLGAFLAVTLLSLLLSVASTVWWFSKNIFQWTRKLEEEQKESKKWQLSVAGLLETLILTCSDQQIFTGGAYAITLRYVKGCDISAYHYNVVANMLLVTCATHLMAVTVSRHYWEHPWVGGLRVIVTTLVYLVTGILLSNQGSGSLGFPTRVPDLKEQYSPLLLPAACFQTGDSGFAKSFSQSFTSSSSFFGGRIPGWTQYLVMFIFYALAVFINLGRLIRRGTGHDGGRRRTVNWMKRSCAALFRARRPLYWLFGAYLVGGIGIASWTVVTSARYVLELRNWVDKSGWMDLEHGRNPENDPSTFGQLVPVLLITLIIFTFLQILSEKLRERSRARHLRDLGGRSPEDNTLVQVYSRDQSPPEPRYLDKSIIGVAISEPEDLDHIATIDAGGTAAHARSQSRGSQSRGRSTTPLSRPLTKPPIYSMFPTNTSSPLGSPQTGGSETPPPPPVPKKSRSRDFRRGELPTPTTPSEDEQREVRPSQSRGDLRRNIASPVDDITPLQQSEVRPGSSHSRADTRRNLTPIATAVADDQQQHELRPSRSRDFRKNLATPAIDQYYQQPEPMPPRSRDVRRNGMASPTEQLGLNLDRI</sequence>
<feature type="transmembrane region" description="Helical" evidence="2">
    <location>
        <begin position="303"/>
        <end position="323"/>
    </location>
</feature>
<feature type="region of interest" description="Disordered" evidence="1">
    <location>
        <begin position="392"/>
        <end position="418"/>
    </location>
</feature>
<dbReference type="PANTHER" id="PTHR37577">
    <property type="entry name" value="INTEGRAL MEMBRANE PROTEIN"/>
    <property type="match status" value="1"/>
</dbReference>
<evidence type="ECO:0000256" key="2">
    <source>
        <dbReference type="SAM" id="Phobius"/>
    </source>
</evidence>
<dbReference type="PANTHER" id="PTHR37577:SF1">
    <property type="entry name" value="INTEGRAL MEMBRANE PROTEIN"/>
    <property type="match status" value="1"/>
</dbReference>
<evidence type="ECO:0000313" key="3">
    <source>
        <dbReference type="EMBL" id="KAK0710129.1"/>
    </source>
</evidence>
<comment type="caution">
    <text evidence="3">The sequence shown here is derived from an EMBL/GenBank/DDBJ whole genome shotgun (WGS) entry which is preliminary data.</text>
</comment>
<dbReference type="AlphaFoldDB" id="A0AA40A6G1"/>
<organism evidence="3 4">
    <name type="scientific">Lasiosphaeria miniovina</name>
    <dbReference type="NCBI Taxonomy" id="1954250"/>
    <lineage>
        <taxon>Eukaryota</taxon>
        <taxon>Fungi</taxon>
        <taxon>Dikarya</taxon>
        <taxon>Ascomycota</taxon>
        <taxon>Pezizomycotina</taxon>
        <taxon>Sordariomycetes</taxon>
        <taxon>Sordariomycetidae</taxon>
        <taxon>Sordariales</taxon>
        <taxon>Lasiosphaeriaceae</taxon>
        <taxon>Lasiosphaeria</taxon>
    </lineage>
</organism>
<keyword evidence="4" id="KW-1185">Reference proteome</keyword>
<feature type="compositionally biased region" description="Low complexity" evidence="1">
    <location>
        <begin position="450"/>
        <end position="462"/>
    </location>
</feature>
<feature type="transmembrane region" description="Helical" evidence="2">
    <location>
        <begin position="250"/>
        <end position="268"/>
    </location>
</feature>
<feature type="transmembrane region" description="Helical" evidence="2">
    <location>
        <begin position="173"/>
        <end position="191"/>
    </location>
</feature>
<gene>
    <name evidence="3" type="ORF">B0T26DRAFT_432987</name>
</gene>
<feature type="compositionally biased region" description="Polar residues" evidence="1">
    <location>
        <begin position="479"/>
        <end position="495"/>
    </location>
</feature>
<feature type="compositionally biased region" description="Basic and acidic residues" evidence="1">
    <location>
        <begin position="585"/>
        <end position="600"/>
    </location>
</feature>
<proteinExistence type="predicted"/>
<dbReference type="GeneID" id="85318255"/>
<reference evidence="3" key="1">
    <citation type="submission" date="2023-06" db="EMBL/GenBank/DDBJ databases">
        <title>Genome-scale phylogeny and comparative genomics of the fungal order Sordariales.</title>
        <authorList>
            <consortium name="Lawrence Berkeley National Laboratory"/>
            <person name="Hensen N."/>
            <person name="Bonometti L."/>
            <person name="Westerberg I."/>
            <person name="Brannstrom I.O."/>
            <person name="Guillou S."/>
            <person name="Cros-Aarteil S."/>
            <person name="Calhoun S."/>
            <person name="Haridas S."/>
            <person name="Kuo A."/>
            <person name="Mondo S."/>
            <person name="Pangilinan J."/>
            <person name="Riley R."/>
            <person name="LaButti K."/>
            <person name="Andreopoulos B."/>
            <person name="Lipzen A."/>
            <person name="Chen C."/>
            <person name="Yanf M."/>
            <person name="Daum C."/>
            <person name="Ng V."/>
            <person name="Clum A."/>
            <person name="Steindorff A."/>
            <person name="Ohm R."/>
            <person name="Martin F."/>
            <person name="Silar P."/>
            <person name="Natvig D."/>
            <person name="Lalanne C."/>
            <person name="Gautier V."/>
            <person name="Ament-velasquez S.L."/>
            <person name="Kruys A."/>
            <person name="Hutchinson M.I."/>
            <person name="Powell A.J."/>
            <person name="Barry K."/>
            <person name="Miller A.N."/>
            <person name="Grigoriev I.V."/>
            <person name="Debuchy R."/>
            <person name="Gladieux P."/>
            <person name="Thoren M.H."/>
            <person name="Johannesson H."/>
        </authorList>
    </citation>
    <scope>NUCLEOTIDE SEQUENCE</scope>
    <source>
        <strain evidence="3">SMH2392-1A</strain>
    </source>
</reference>